<protein>
    <submittedName>
        <fullName evidence="2">Uncharacterized protein</fullName>
    </submittedName>
</protein>
<accession>A0ABQ0YI60</accession>
<evidence type="ECO:0000313" key="2">
    <source>
        <dbReference type="EMBL" id="GES36232.1"/>
    </source>
</evidence>
<feature type="transmembrane region" description="Helical" evidence="1">
    <location>
        <begin position="27"/>
        <end position="47"/>
    </location>
</feature>
<proteinExistence type="predicted"/>
<organism evidence="2 3">
    <name type="scientific">Rhodococcus aetherivorans</name>
    <dbReference type="NCBI Taxonomy" id="191292"/>
    <lineage>
        <taxon>Bacteria</taxon>
        <taxon>Bacillati</taxon>
        <taxon>Actinomycetota</taxon>
        <taxon>Actinomycetes</taxon>
        <taxon>Mycobacteriales</taxon>
        <taxon>Nocardiaceae</taxon>
        <taxon>Rhodococcus</taxon>
    </lineage>
</organism>
<keyword evidence="1" id="KW-1133">Transmembrane helix</keyword>
<reference evidence="2 3" key="1">
    <citation type="journal article" date="2018" name="Biodegradation">
        <title>1,4-Dioxane degradation characteristics of Rhodococcus aetherivorans JCM 14343.</title>
        <authorList>
            <person name="Inoue D."/>
            <person name="Tsunoda T."/>
            <person name="Yamamoto N."/>
            <person name="Ike M."/>
            <person name="Sei K."/>
        </authorList>
    </citation>
    <scope>NUCLEOTIDE SEQUENCE [LARGE SCALE GENOMIC DNA]</scope>
    <source>
        <strain evidence="2 3">JCM 14343</strain>
    </source>
</reference>
<keyword evidence="1" id="KW-0812">Transmembrane</keyword>
<gene>
    <name evidence="2" type="ORF">RAJCM14343_1483</name>
</gene>
<evidence type="ECO:0000313" key="3">
    <source>
        <dbReference type="Proteomes" id="UP000325466"/>
    </source>
</evidence>
<dbReference type="EMBL" id="BLAH01000053">
    <property type="protein sequence ID" value="GES36232.1"/>
    <property type="molecule type" value="Genomic_DNA"/>
</dbReference>
<keyword evidence="3" id="KW-1185">Reference proteome</keyword>
<keyword evidence="1" id="KW-0472">Membrane</keyword>
<comment type="caution">
    <text evidence="2">The sequence shown here is derived from an EMBL/GenBank/DDBJ whole genome shotgun (WGS) entry which is preliminary data.</text>
</comment>
<evidence type="ECO:0000256" key="1">
    <source>
        <dbReference type="SAM" id="Phobius"/>
    </source>
</evidence>
<dbReference type="Proteomes" id="UP000325466">
    <property type="component" value="Unassembled WGS sequence"/>
</dbReference>
<sequence length="57" mass="5996">MNLVFGPQWIEAVFGIDPDGGDGSLEALVVLAPAVAAAVFAVAGFVFRRRRPRPEAA</sequence>
<name>A0ABQ0YI60_9NOCA</name>